<dbReference type="OrthoDB" id="3044497at2759"/>
<accession>A0A9P7EPZ9</accession>
<dbReference type="EMBL" id="JABBWM010000724">
    <property type="protein sequence ID" value="KAG2079584.1"/>
    <property type="molecule type" value="Genomic_DNA"/>
</dbReference>
<evidence type="ECO:0000313" key="2">
    <source>
        <dbReference type="Proteomes" id="UP000823399"/>
    </source>
</evidence>
<reference evidence="1" key="1">
    <citation type="journal article" date="2020" name="New Phytol.">
        <title>Comparative genomics reveals dynamic genome evolution in host specialist ectomycorrhizal fungi.</title>
        <authorList>
            <person name="Lofgren L.A."/>
            <person name="Nguyen N.H."/>
            <person name="Vilgalys R."/>
            <person name="Ruytinx J."/>
            <person name="Liao H.L."/>
            <person name="Branco S."/>
            <person name="Kuo A."/>
            <person name="LaButti K."/>
            <person name="Lipzen A."/>
            <person name="Andreopoulos W."/>
            <person name="Pangilinan J."/>
            <person name="Riley R."/>
            <person name="Hundley H."/>
            <person name="Na H."/>
            <person name="Barry K."/>
            <person name="Grigoriev I.V."/>
            <person name="Stajich J.E."/>
            <person name="Kennedy P.G."/>
        </authorList>
    </citation>
    <scope>NUCLEOTIDE SEQUENCE</scope>
    <source>
        <strain evidence="1">FC423</strain>
    </source>
</reference>
<sequence length="128" mass="14508">LRMSLGTKAYNVKHILNVASYLKSLLKYIANTRRFASVFGDVVLLKEKNNESNYKKTSLPHTNILTSVSPSVGVTFRAPARINIQHLTLARTYNLTTIDTTMCMALPQWTINKDSKNGIIRREIVQQQ</sequence>
<protein>
    <submittedName>
        <fullName evidence="1">Uncharacterized protein</fullName>
    </submittedName>
</protein>
<dbReference type="AlphaFoldDB" id="A0A9P7EPZ9"/>
<proteinExistence type="predicted"/>
<dbReference type="RefSeq" id="XP_041284012.1">
    <property type="nucleotide sequence ID" value="XM_041432209.1"/>
</dbReference>
<dbReference type="Proteomes" id="UP000823399">
    <property type="component" value="Unassembled WGS sequence"/>
</dbReference>
<organism evidence="1 2">
    <name type="scientific">Suillus discolor</name>
    <dbReference type="NCBI Taxonomy" id="1912936"/>
    <lineage>
        <taxon>Eukaryota</taxon>
        <taxon>Fungi</taxon>
        <taxon>Dikarya</taxon>
        <taxon>Basidiomycota</taxon>
        <taxon>Agaricomycotina</taxon>
        <taxon>Agaricomycetes</taxon>
        <taxon>Agaricomycetidae</taxon>
        <taxon>Boletales</taxon>
        <taxon>Suillineae</taxon>
        <taxon>Suillaceae</taxon>
        <taxon>Suillus</taxon>
    </lineage>
</organism>
<evidence type="ECO:0000313" key="1">
    <source>
        <dbReference type="EMBL" id="KAG2079584.1"/>
    </source>
</evidence>
<gene>
    <name evidence="1" type="ORF">F5147DRAFT_592200</name>
</gene>
<dbReference type="GeneID" id="64694468"/>
<comment type="caution">
    <text evidence="1">The sequence shown here is derived from an EMBL/GenBank/DDBJ whole genome shotgun (WGS) entry which is preliminary data.</text>
</comment>
<feature type="non-terminal residue" evidence="1">
    <location>
        <position position="1"/>
    </location>
</feature>
<keyword evidence="2" id="KW-1185">Reference proteome</keyword>
<name>A0A9P7EPZ9_9AGAM</name>